<evidence type="ECO:0008006" key="3">
    <source>
        <dbReference type="Google" id="ProtNLM"/>
    </source>
</evidence>
<reference evidence="1 2" key="1">
    <citation type="submission" date="2015-05" db="EMBL/GenBank/DDBJ databases">
        <title>Whole genome sequence and identification of bacterial endophytes from Costus igneus.</title>
        <authorList>
            <person name="Lee Y.P."/>
            <person name="Gan H.M."/>
            <person name="Eng W."/>
            <person name="Wheatley M.S."/>
            <person name="Caraballo A."/>
            <person name="Polter S."/>
            <person name="Savka M.A."/>
            <person name="Hudson A.O."/>
        </authorList>
    </citation>
    <scope>NUCLEOTIDE SEQUENCE [LARGE SCALE GENOMIC DNA]</scope>
    <source>
        <strain evidence="1 2">RIT379</strain>
    </source>
</reference>
<dbReference type="AlphaFoldDB" id="A0A0J1LFR9"/>
<dbReference type="GeneID" id="56350027"/>
<dbReference type="Proteomes" id="UP000036045">
    <property type="component" value="Unassembled WGS sequence"/>
</dbReference>
<evidence type="ECO:0000313" key="2">
    <source>
        <dbReference type="Proteomes" id="UP000036045"/>
    </source>
</evidence>
<evidence type="ECO:0000313" key="1">
    <source>
        <dbReference type="EMBL" id="KLV27945.1"/>
    </source>
</evidence>
<keyword evidence="2" id="KW-1185">Reference proteome</keyword>
<proteinExistence type="predicted"/>
<comment type="caution">
    <text evidence="1">The sequence shown here is derived from an EMBL/GenBank/DDBJ whole genome shotgun (WGS) entry which is preliminary data.</text>
</comment>
<gene>
    <name evidence="1" type="ORF">ABW02_03360</name>
</gene>
<dbReference type="RefSeq" id="WP_047940499.1">
    <property type="nucleotide sequence ID" value="NZ_CP053989.1"/>
</dbReference>
<name>A0A0J1LFR9_NIACI</name>
<dbReference type="EMBL" id="LDPH01000002">
    <property type="protein sequence ID" value="KLV27945.1"/>
    <property type="molecule type" value="Genomic_DNA"/>
</dbReference>
<dbReference type="OrthoDB" id="2921580at2"/>
<protein>
    <recommendedName>
        <fullName evidence="3">NADH dehydrogenase subunit 6</fullName>
    </recommendedName>
</protein>
<accession>A0A0J1LFR9</accession>
<organism evidence="1 2">
    <name type="scientific">Niallia circulans</name>
    <name type="common">Bacillus circulans</name>
    <dbReference type="NCBI Taxonomy" id="1397"/>
    <lineage>
        <taxon>Bacteria</taxon>
        <taxon>Bacillati</taxon>
        <taxon>Bacillota</taxon>
        <taxon>Bacilli</taxon>
        <taxon>Bacillales</taxon>
        <taxon>Bacillaceae</taxon>
        <taxon>Niallia</taxon>
    </lineage>
</organism>
<sequence length="60" mass="6623">MTKFGWFLSLVGFLAILSSILYPFDVISKQTVLILLFGGAGTMFVGSMIRNLSLLKKIPK</sequence>
<dbReference type="PATRIC" id="fig|1397.4.peg.1943"/>